<dbReference type="RefSeq" id="WP_067846328.1">
    <property type="nucleotide sequence ID" value="NZ_LGTW01000004.1"/>
</dbReference>
<dbReference type="AlphaFoldDB" id="A0A132PQR8"/>
<sequence>MAESVHVSTSALQSTAETVGGIGNEIAGFRAGQQIADVAARAMSGLACGAAVAAAASRVDEASAVVGSSLTKLSEDLRVAASRYDQTDDDASAALARQFRTMDAES</sequence>
<reference evidence="1 2" key="1">
    <citation type="submission" date="2015-07" db="EMBL/GenBank/DDBJ databases">
        <title>A draft genome sequence of Mycobacterium wolinskyi.</title>
        <authorList>
            <person name="de Man T.J."/>
            <person name="Perry K.A."/>
            <person name="Coulliette A.D."/>
            <person name="Jensen B."/>
            <person name="Toney N.C."/>
            <person name="Limbago B.M."/>
            <person name="Noble-Wang J."/>
        </authorList>
    </citation>
    <scope>NUCLEOTIDE SEQUENCE [LARGE SCALE GENOMIC DNA]</scope>
    <source>
        <strain evidence="1 2">CDC_01</strain>
    </source>
</reference>
<evidence type="ECO:0000313" key="1">
    <source>
        <dbReference type="EMBL" id="KWX24645.1"/>
    </source>
</evidence>
<organism evidence="1 2">
    <name type="scientific">Mycolicibacterium wolinskyi</name>
    <dbReference type="NCBI Taxonomy" id="59750"/>
    <lineage>
        <taxon>Bacteria</taxon>
        <taxon>Bacillati</taxon>
        <taxon>Actinomycetota</taxon>
        <taxon>Actinomycetes</taxon>
        <taxon>Mycobacteriales</taxon>
        <taxon>Mycobacteriaceae</taxon>
        <taxon>Mycolicibacterium</taxon>
    </lineage>
</organism>
<dbReference type="InterPro" id="IPR022536">
    <property type="entry name" value="EspC"/>
</dbReference>
<name>A0A132PQR8_9MYCO</name>
<dbReference type="EMBL" id="LGTW01000004">
    <property type="protein sequence ID" value="KWX24645.1"/>
    <property type="molecule type" value="Genomic_DNA"/>
</dbReference>
<gene>
    <name evidence="1" type="ORF">AFM11_08185</name>
</gene>
<evidence type="ECO:0008006" key="3">
    <source>
        <dbReference type="Google" id="ProtNLM"/>
    </source>
</evidence>
<dbReference type="GO" id="GO:0009306">
    <property type="term" value="P:protein secretion"/>
    <property type="evidence" value="ECO:0007669"/>
    <property type="project" value="InterPro"/>
</dbReference>
<dbReference type="Proteomes" id="UP000070612">
    <property type="component" value="Unassembled WGS sequence"/>
</dbReference>
<evidence type="ECO:0000313" key="2">
    <source>
        <dbReference type="Proteomes" id="UP000070612"/>
    </source>
</evidence>
<proteinExistence type="predicted"/>
<comment type="caution">
    <text evidence="1">The sequence shown here is derived from an EMBL/GenBank/DDBJ whole genome shotgun (WGS) entry which is preliminary data.</text>
</comment>
<dbReference type="Pfam" id="PF10824">
    <property type="entry name" value="T7SS_ESX_EspC"/>
    <property type="match status" value="1"/>
</dbReference>
<keyword evidence="2" id="KW-1185">Reference proteome</keyword>
<dbReference type="STRING" id="59750.AWC31_00110"/>
<protein>
    <recommendedName>
        <fullName evidence="3">ESX-1 secretion-associated protein</fullName>
    </recommendedName>
</protein>
<dbReference type="PATRIC" id="fig|59750.3.peg.5488"/>
<accession>A0A132PQR8</accession>